<dbReference type="PROSITE" id="PS00163">
    <property type="entry name" value="FUMARATE_LYASES"/>
    <property type="match status" value="1"/>
</dbReference>
<evidence type="ECO:0000256" key="8">
    <source>
        <dbReference type="ARBA" id="ARBA00030717"/>
    </source>
</evidence>
<dbReference type="EC" id="4.3.2.2" evidence="4"/>
<dbReference type="AlphaFoldDB" id="A0A212JS08"/>
<reference evidence="11" key="1">
    <citation type="submission" date="2016-04" db="EMBL/GenBank/DDBJ databases">
        <authorList>
            <person name="Evans L.H."/>
            <person name="Alamgir A."/>
            <person name="Owens N."/>
            <person name="Weber N.D."/>
            <person name="Virtaneva K."/>
            <person name="Barbian K."/>
            <person name="Babar A."/>
            <person name="Rosenke K."/>
        </authorList>
    </citation>
    <scope>NUCLEOTIDE SEQUENCE</scope>
    <source>
        <strain evidence="11">86</strain>
    </source>
</reference>
<name>A0A212JS08_9PROT</name>
<dbReference type="Gene3D" id="1.10.275.10">
    <property type="entry name" value="Fumarase/aspartase (N-terminal domain)"/>
    <property type="match status" value="1"/>
</dbReference>
<dbReference type="GO" id="GO:0005829">
    <property type="term" value="C:cytosol"/>
    <property type="evidence" value="ECO:0007669"/>
    <property type="project" value="TreeGrafter"/>
</dbReference>
<comment type="similarity">
    <text evidence="3">Belongs to the lyase 1 family. Adenylosuccinate lyase subfamily.</text>
</comment>
<dbReference type="InterPro" id="IPR004769">
    <property type="entry name" value="Pur_lyase"/>
</dbReference>
<dbReference type="PRINTS" id="PR00149">
    <property type="entry name" value="FUMRATELYASE"/>
</dbReference>
<dbReference type="InterPro" id="IPR020557">
    <property type="entry name" value="Fumarate_lyase_CS"/>
</dbReference>
<comment type="catalytic activity">
    <reaction evidence="9">
        <text>N(6)-(1,2-dicarboxyethyl)-AMP = fumarate + AMP</text>
        <dbReference type="Rhea" id="RHEA:16853"/>
        <dbReference type="ChEBI" id="CHEBI:29806"/>
        <dbReference type="ChEBI" id="CHEBI:57567"/>
        <dbReference type="ChEBI" id="CHEBI:456215"/>
        <dbReference type="EC" id="4.3.2.2"/>
    </reaction>
    <physiologicalReaction direction="left-to-right" evidence="9">
        <dbReference type="Rhea" id="RHEA:16854"/>
    </physiologicalReaction>
</comment>
<evidence type="ECO:0000256" key="9">
    <source>
        <dbReference type="ARBA" id="ARBA00049115"/>
    </source>
</evidence>
<dbReference type="Gene3D" id="1.20.200.10">
    <property type="entry name" value="Fumarase/aspartase (Central domain)"/>
    <property type="match status" value="1"/>
</dbReference>
<dbReference type="Pfam" id="PF00206">
    <property type="entry name" value="Lyase_1"/>
    <property type="match status" value="1"/>
</dbReference>
<proteinExistence type="inferred from homology"/>
<dbReference type="NCBIfam" id="TIGR00928">
    <property type="entry name" value="purB"/>
    <property type="match status" value="1"/>
</dbReference>
<dbReference type="Gene3D" id="1.10.40.30">
    <property type="entry name" value="Fumarase/aspartase (C-terminal domain)"/>
    <property type="match status" value="1"/>
</dbReference>
<gene>
    <name evidence="11" type="ORF">KL86APRO_11554</name>
</gene>
<dbReference type="GO" id="GO:0044208">
    <property type="term" value="P:'de novo' AMP biosynthetic process"/>
    <property type="evidence" value="ECO:0007669"/>
    <property type="project" value="UniProtKB-UniPathway"/>
</dbReference>
<evidence type="ECO:0000256" key="2">
    <source>
        <dbReference type="ARBA" id="ARBA00004734"/>
    </source>
</evidence>
<dbReference type="InterPro" id="IPR000362">
    <property type="entry name" value="Fumarate_lyase_fam"/>
</dbReference>
<dbReference type="GO" id="GO:0004018">
    <property type="term" value="F:N6-(1,2-dicarboxyethyl)AMP AMP-lyase (fumarate-forming) activity"/>
    <property type="evidence" value="ECO:0007669"/>
    <property type="project" value="InterPro"/>
</dbReference>
<sequence length="460" mass="50371">MLREVSPQAFADLVHPMDAPLFKGLTTTPEMRAIFQADGLVQAWLDVEAALAEAQADVGMIPQEAAQAIREKADVRLIDIARVQAHGKETAHTLLGVLREYRANLGDPHQTWLHYGATTQDILDSATMLTVARAHAEIERQLDALIALLLGMMRRHRDTLMVARSHGNHALPFTFGLKVAGWLDEMDRNRDRWTGLKTRCLVGNLSGAIGTFAAWEDKGLEIQARACRILGLGAPRTWWHAQRDRLAELLAGLSLIAGTSARIAQEIYVSCMTEIGELAEAYTHGTVGSSTMPHKLNPIGSEWVRSLAALVQGNAAVMARLMTPLNERDGSVWRAEWVTVPETFCLAGAMLAQLTKVLSGLIVNETRMRANLDMLKGVLLSERVMFVLARTMPLGDAHEVIHDISLKALEEGRPMLDLLLADPRVASVCDRAELEAALKPENYTGLSGEIVDALAREIGA</sequence>
<dbReference type="GO" id="GO:0070626">
    <property type="term" value="F:(S)-2-(5-amino-1-(5-phospho-D-ribosyl)imidazole-4-carboxamido) succinate lyase (fumarate-forming) activity"/>
    <property type="evidence" value="ECO:0007669"/>
    <property type="project" value="TreeGrafter"/>
</dbReference>
<dbReference type="InterPro" id="IPR008948">
    <property type="entry name" value="L-Aspartase-like"/>
</dbReference>
<dbReference type="InterPro" id="IPR024083">
    <property type="entry name" value="Fumarase/histidase_N"/>
</dbReference>
<comment type="catalytic activity">
    <reaction evidence="7">
        <text>(2S)-2-[5-amino-1-(5-phospho-beta-D-ribosyl)imidazole-4-carboxamido]succinate = 5-amino-1-(5-phospho-beta-D-ribosyl)imidazole-4-carboxamide + fumarate</text>
        <dbReference type="Rhea" id="RHEA:23920"/>
        <dbReference type="ChEBI" id="CHEBI:29806"/>
        <dbReference type="ChEBI" id="CHEBI:58443"/>
        <dbReference type="ChEBI" id="CHEBI:58475"/>
        <dbReference type="EC" id="4.3.2.2"/>
    </reaction>
    <physiologicalReaction direction="left-to-right" evidence="7">
        <dbReference type="Rhea" id="RHEA:23921"/>
    </physiologicalReaction>
</comment>
<dbReference type="CDD" id="cd01597">
    <property type="entry name" value="pCLME"/>
    <property type="match status" value="1"/>
</dbReference>
<feature type="domain" description="Adenylosuccinate lyase C-terminal" evidence="10">
    <location>
        <begin position="376"/>
        <end position="455"/>
    </location>
</feature>
<dbReference type="PANTHER" id="PTHR43172:SF1">
    <property type="entry name" value="ADENYLOSUCCINATE LYASE"/>
    <property type="match status" value="1"/>
</dbReference>
<comment type="pathway">
    <text evidence="2">Purine metabolism; AMP biosynthesis via de novo pathway; AMP from IMP: step 2/2.</text>
</comment>
<dbReference type="SMART" id="SM00998">
    <property type="entry name" value="ADSL_C"/>
    <property type="match status" value="1"/>
</dbReference>
<dbReference type="PRINTS" id="PR00145">
    <property type="entry name" value="ARGSUCLYASE"/>
</dbReference>
<comment type="pathway">
    <text evidence="1">Purine metabolism; IMP biosynthesis via de novo pathway; 5-amino-1-(5-phospho-D-ribosyl)imidazole-4-carboxamide from 5-amino-1-(5-phospho-D-ribosyl)imidazole-4-carboxylate: step 2/2.</text>
</comment>
<dbReference type="Pfam" id="PF10397">
    <property type="entry name" value="ADSL_C"/>
    <property type="match status" value="1"/>
</dbReference>
<dbReference type="InterPro" id="IPR019468">
    <property type="entry name" value="AdenyloSucc_lyase_C"/>
</dbReference>
<organism evidence="11">
    <name type="scientific">uncultured Alphaproteobacteria bacterium</name>
    <dbReference type="NCBI Taxonomy" id="91750"/>
    <lineage>
        <taxon>Bacteria</taxon>
        <taxon>Pseudomonadati</taxon>
        <taxon>Pseudomonadota</taxon>
        <taxon>Alphaproteobacteria</taxon>
        <taxon>environmental samples</taxon>
    </lineage>
</organism>
<accession>A0A212JS08</accession>
<keyword evidence="6 11" id="KW-0456">Lyase</keyword>
<dbReference type="EMBL" id="FLUO01000001">
    <property type="protein sequence ID" value="SBW02211.1"/>
    <property type="molecule type" value="Genomic_DNA"/>
</dbReference>
<dbReference type="PANTHER" id="PTHR43172">
    <property type="entry name" value="ADENYLOSUCCINATE LYASE"/>
    <property type="match status" value="1"/>
</dbReference>
<evidence type="ECO:0000256" key="4">
    <source>
        <dbReference type="ARBA" id="ARBA00012339"/>
    </source>
</evidence>
<dbReference type="GO" id="GO:0006189">
    <property type="term" value="P:'de novo' IMP biosynthetic process"/>
    <property type="evidence" value="ECO:0007669"/>
    <property type="project" value="UniProtKB-UniPathway"/>
</dbReference>
<dbReference type="SUPFAM" id="SSF48557">
    <property type="entry name" value="L-aspartase-like"/>
    <property type="match status" value="1"/>
</dbReference>
<evidence type="ECO:0000256" key="7">
    <source>
        <dbReference type="ARBA" id="ARBA00024477"/>
    </source>
</evidence>
<dbReference type="InterPro" id="IPR022761">
    <property type="entry name" value="Fumarate_lyase_N"/>
</dbReference>
<evidence type="ECO:0000256" key="3">
    <source>
        <dbReference type="ARBA" id="ARBA00008273"/>
    </source>
</evidence>
<evidence type="ECO:0000256" key="6">
    <source>
        <dbReference type="ARBA" id="ARBA00023239"/>
    </source>
</evidence>
<dbReference type="UniPathway" id="UPA00075">
    <property type="reaction ID" value="UER00336"/>
</dbReference>
<dbReference type="UniPathway" id="UPA00074">
    <property type="reaction ID" value="UER00132"/>
</dbReference>
<evidence type="ECO:0000256" key="5">
    <source>
        <dbReference type="ARBA" id="ARBA00017058"/>
    </source>
</evidence>
<protein>
    <recommendedName>
        <fullName evidence="5">Adenylosuccinate lyase</fullName>
        <ecNumber evidence="4">4.3.2.2</ecNumber>
    </recommendedName>
    <alternativeName>
        <fullName evidence="8">Adenylosuccinase</fullName>
    </alternativeName>
</protein>
<evidence type="ECO:0000256" key="1">
    <source>
        <dbReference type="ARBA" id="ARBA00004706"/>
    </source>
</evidence>
<evidence type="ECO:0000259" key="10">
    <source>
        <dbReference type="SMART" id="SM00998"/>
    </source>
</evidence>
<evidence type="ECO:0000313" key="11">
    <source>
        <dbReference type="EMBL" id="SBW02211.1"/>
    </source>
</evidence>